<dbReference type="InterPro" id="IPR052178">
    <property type="entry name" value="Sec_Metab_Biosynth_SDR"/>
</dbReference>
<dbReference type="PROSITE" id="PS00061">
    <property type="entry name" value="ADH_SHORT"/>
    <property type="match status" value="1"/>
</dbReference>
<dbReference type="EMBL" id="JBAWTH010000073">
    <property type="protein sequence ID" value="KAL2279717.1"/>
    <property type="molecule type" value="Genomic_DNA"/>
</dbReference>
<name>A0ABR4EBC4_9PEZI</name>
<protein>
    <submittedName>
        <fullName evidence="4">Uncharacterized protein</fullName>
    </submittedName>
</protein>
<dbReference type="PRINTS" id="PR00081">
    <property type="entry name" value="GDHRDH"/>
</dbReference>
<dbReference type="SUPFAM" id="SSF51735">
    <property type="entry name" value="NAD(P)-binding Rossmann-fold domains"/>
    <property type="match status" value="1"/>
</dbReference>
<sequence>MSKFDAAQLFSVKGLVAVVTGAGSGLGEAMAHALDVNGADKVFILGRRESKLKEVASKAENGSLIPVRCDVSSKESLQAAVSTIGKQTGFINLLVANAAYLGEVTNMGPRPAEQTLGELQKELWNKQTYEDASQVVSTNIAGSYFTFLAFLGLLGAGNTHPDSVGKSGLLQSQFISTTSLGGLRRAESPSYVYNASKAALNHLTKSLSSEYAKHGVRANAIAPGFFVTEMTEDYTPDEDVSAVGSRPWQETPATRWGTEEDMAGAVLYLASRAGSFVNGCILLPRRWGPLSEAGLLLEAESTSK</sequence>
<comment type="caution">
    <text evidence="4">The sequence shown here is derived from an EMBL/GenBank/DDBJ whole genome shotgun (WGS) entry which is preliminary data.</text>
</comment>
<keyword evidence="3" id="KW-0560">Oxidoreductase</keyword>
<keyword evidence="5" id="KW-1185">Reference proteome</keyword>
<dbReference type="InterPro" id="IPR020904">
    <property type="entry name" value="Sc_DH/Rdtase_CS"/>
</dbReference>
<gene>
    <name evidence="4" type="ORF">FJTKL_13258</name>
</gene>
<dbReference type="Gene3D" id="3.40.50.720">
    <property type="entry name" value="NAD(P)-binding Rossmann-like Domain"/>
    <property type="match status" value="1"/>
</dbReference>
<dbReference type="PANTHER" id="PTHR43618:SF18">
    <property type="entry name" value="SHORT CHAIN DEHYDROGENASE_REDUCTASE FAMILY (AFU_ORTHOLOGUE AFUA_5G12480)"/>
    <property type="match status" value="1"/>
</dbReference>
<dbReference type="CDD" id="cd05233">
    <property type="entry name" value="SDR_c"/>
    <property type="match status" value="1"/>
</dbReference>
<proteinExistence type="inferred from homology"/>
<reference evidence="4 5" key="1">
    <citation type="submission" date="2024-03" db="EMBL/GenBank/DDBJ databases">
        <title>A high-quality draft genome sequence of Diaporthe vaccinii, a causative agent of upright dieback and viscid rot disease in cranberry plants.</title>
        <authorList>
            <person name="Sarrasin M."/>
            <person name="Lang B.F."/>
            <person name="Burger G."/>
        </authorList>
    </citation>
    <scope>NUCLEOTIDE SEQUENCE [LARGE SCALE GENOMIC DNA]</scope>
    <source>
        <strain evidence="4 5">IS7</strain>
    </source>
</reference>
<dbReference type="PANTHER" id="PTHR43618">
    <property type="entry name" value="7-ALPHA-HYDROXYSTEROID DEHYDROGENASE"/>
    <property type="match status" value="1"/>
</dbReference>
<dbReference type="Proteomes" id="UP001600888">
    <property type="component" value="Unassembled WGS sequence"/>
</dbReference>
<comment type="similarity">
    <text evidence="1">Belongs to the short-chain dehydrogenases/reductases (SDR) family.</text>
</comment>
<dbReference type="InterPro" id="IPR002347">
    <property type="entry name" value="SDR_fam"/>
</dbReference>
<keyword evidence="2" id="KW-0521">NADP</keyword>
<evidence type="ECO:0000256" key="3">
    <source>
        <dbReference type="ARBA" id="ARBA00023002"/>
    </source>
</evidence>
<dbReference type="Pfam" id="PF13561">
    <property type="entry name" value="adh_short_C2"/>
    <property type="match status" value="1"/>
</dbReference>
<evidence type="ECO:0000313" key="4">
    <source>
        <dbReference type="EMBL" id="KAL2279717.1"/>
    </source>
</evidence>
<organism evidence="4 5">
    <name type="scientific">Diaporthe vaccinii</name>
    <dbReference type="NCBI Taxonomy" id="105482"/>
    <lineage>
        <taxon>Eukaryota</taxon>
        <taxon>Fungi</taxon>
        <taxon>Dikarya</taxon>
        <taxon>Ascomycota</taxon>
        <taxon>Pezizomycotina</taxon>
        <taxon>Sordariomycetes</taxon>
        <taxon>Sordariomycetidae</taxon>
        <taxon>Diaporthales</taxon>
        <taxon>Diaporthaceae</taxon>
        <taxon>Diaporthe</taxon>
        <taxon>Diaporthe eres species complex</taxon>
    </lineage>
</organism>
<evidence type="ECO:0000256" key="1">
    <source>
        <dbReference type="ARBA" id="ARBA00006484"/>
    </source>
</evidence>
<dbReference type="InterPro" id="IPR036291">
    <property type="entry name" value="NAD(P)-bd_dom_sf"/>
</dbReference>
<evidence type="ECO:0000313" key="5">
    <source>
        <dbReference type="Proteomes" id="UP001600888"/>
    </source>
</evidence>
<accession>A0ABR4EBC4</accession>
<evidence type="ECO:0000256" key="2">
    <source>
        <dbReference type="ARBA" id="ARBA00022857"/>
    </source>
</evidence>